<keyword evidence="1" id="KW-0175">Coiled coil</keyword>
<dbReference type="AlphaFoldDB" id="A0A1R3FWU1"/>
<protein>
    <submittedName>
        <fullName evidence="3">Uncharacterized protein</fullName>
    </submittedName>
</protein>
<reference evidence="3 4" key="1">
    <citation type="submission" date="2013-09" db="EMBL/GenBank/DDBJ databases">
        <title>Corchorus capsularis genome sequencing.</title>
        <authorList>
            <person name="Alam M."/>
            <person name="Haque M.S."/>
            <person name="Islam M.S."/>
            <person name="Emdad E.M."/>
            <person name="Islam M.M."/>
            <person name="Ahmed B."/>
            <person name="Halim A."/>
            <person name="Hossen Q.M.M."/>
            <person name="Hossain M.Z."/>
            <person name="Ahmed R."/>
            <person name="Khan M.M."/>
            <person name="Islam R."/>
            <person name="Rashid M.M."/>
            <person name="Khan S.A."/>
            <person name="Rahman M.S."/>
            <person name="Alam M."/>
        </authorList>
    </citation>
    <scope>NUCLEOTIDE SEQUENCE [LARGE SCALE GENOMIC DNA]</scope>
    <source>
        <strain evidence="4">cv. CVL-1</strain>
        <tissue evidence="3">Whole seedling</tissue>
    </source>
</reference>
<sequence>MEKDALRAKIKADMNKKKPESQDKGQGKKRLAEQLPSKDPKDNVSKKSKTTPETHSVASESLAVTPSSKPDPAVGGSGGTLKATSPKDTPSGGNRPLVERDGVHTKHSAIPPKGRGRGTLDFLCDSMAYLKLGEVREFDAIEKLEQDECAACLVAHAHKNKFDREKKAKEDALKLHGALRKKCNDLEAKFEKLEKDNSVLTNQFASLKRSKDEEAGSFEVFKIQMQKELEDLKAWVYPLFLAIHLALALLG</sequence>
<feature type="compositionally biased region" description="Basic and acidic residues" evidence="2">
    <location>
        <begin position="1"/>
        <end position="45"/>
    </location>
</feature>
<dbReference type="EMBL" id="AWWV01016196">
    <property type="protein sequence ID" value="OMO50313.1"/>
    <property type="molecule type" value="Genomic_DNA"/>
</dbReference>
<dbReference type="OrthoDB" id="10573525at2759"/>
<feature type="compositionally biased region" description="Polar residues" evidence="2">
    <location>
        <begin position="82"/>
        <end position="92"/>
    </location>
</feature>
<dbReference type="Gramene" id="OMO50313">
    <property type="protein sequence ID" value="OMO50313"/>
    <property type="gene ID" value="CCACVL1_30509"/>
</dbReference>
<evidence type="ECO:0000256" key="2">
    <source>
        <dbReference type="SAM" id="MobiDB-lite"/>
    </source>
</evidence>
<keyword evidence="4" id="KW-1185">Reference proteome</keyword>
<organism evidence="3 4">
    <name type="scientific">Corchorus capsularis</name>
    <name type="common">Jute</name>
    <dbReference type="NCBI Taxonomy" id="210143"/>
    <lineage>
        <taxon>Eukaryota</taxon>
        <taxon>Viridiplantae</taxon>
        <taxon>Streptophyta</taxon>
        <taxon>Embryophyta</taxon>
        <taxon>Tracheophyta</taxon>
        <taxon>Spermatophyta</taxon>
        <taxon>Magnoliopsida</taxon>
        <taxon>eudicotyledons</taxon>
        <taxon>Gunneridae</taxon>
        <taxon>Pentapetalae</taxon>
        <taxon>rosids</taxon>
        <taxon>malvids</taxon>
        <taxon>Malvales</taxon>
        <taxon>Malvaceae</taxon>
        <taxon>Grewioideae</taxon>
        <taxon>Apeibeae</taxon>
        <taxon>Corchorus</taxon>
    </lineage>
</organism>
<comment type="caution">
    <text evidence="3">The sequence shown here is derived from an EMBL/GenBank/DDBJ whole genome shotgun (WGS) entry which is preliminary data.</text>
</comment>
<evidence type="ECO:0000313" key="4">
    <source>
        <dbReference type="Proteomes" id="UP000188268"/>
    </source>
</evidence>
<evidence type="ECO:0000256" key="1">
    <source>
        <dbReference type="SAM" id="Coils"/>
    </source>
</evidence>
<proteinExistence type="predicted"/>
<gene>
    <name evidence="3" type="ORF">CCACVL1_30509</name>
</gene>
<accession>A0A1R3FWU1</accession>
<feature type="compositionally biased region" description="Polar residues" evidence="2">
    <location>
        <begin position="51"/>
        <end position="68"/>
    </location>
</feature>
<name>A0A1R3FWU1_COCAP</name>
<feature type="region of interest" description="Disordered" evidence="2">
    <location>
        <begin position="1"/>
        <end position="117"/>
    </location>
</feature>
<evidence type="ECO:0000313" key="3">
    <source>
        <dbReference type="EMBL" id="OMO50313.1"/>
    </source>
</evidence>
<dbReference type="Proteomes" id="UP000188268">
    <property type="component" value="Unassembled WGS sequence"/>
</dbReference>
<feature type="coiled-coil region" evidence="1">
    <location>
        <begin position="176"/>
        <end position="210"/>
    </location>
</feature>